<reference evidence="1 2" key="1">
    <citation type="submission" date="2016-10" db="EMBL/GenBank/DDBJ databases">
        <authorList>
            <person name="Varghese N."/>
            <person name="Submissions S."/>
        </authorList>
    </citation>
    <scope>NUCLEOTIDE SEQUENCE [LARGE SCALE GENOMIC DNA]</scope>
    <source>
        <strain evidence="1 2">DSM 16392</strain>
    </source>
</reference>
<dbReference type="Gene3D" id="3.40.30.10">
    <property type="entry name" value="Glutaredoxin"/>
    <property type="match status" value="1"/>
</dbReference>
<dbReference type="SUPFAM" id="SSF52833">
    <property type="entry name" value="Thioredoxin-like"/>
    <property type="match status" value="1"/>
</dbReference>
<keyword evidence="2" id="KW-1185">Reference proteome</keyword>
<evidence type="ECO:0000313" key="1">
    <source>
        <dbReference type="EMBL" id="SFK14548.1"/>
    </source>
</evidence>
<comment type="caution">
    <text evidence="1">The sequence shown here is derived from an EMBL/GenBank/DDBJ whole genome shotgun (WGS) entry which is preliminary data.</text>
</comment>
<dbReference type="CDD" id="cd03025">
    <property type="entry name" value="DsbA_FrnE_like"/>
    <property type="match status" value="1"/>
</dbReference>
<dbReference type="RefSeq" id="WP_093517625.1">
    <property type="nucleotide sequence ID" value="NZ_FOSK01000002.1"/>
</dbReference>
<dbReference type="InterPro" id="IPR036249">
    <property type="entry name" value="Thioredoxin-like_sf"/>
</dbReference>
<gene>
    <name evidence="1" type="ORF">SAMN04488518_102374</name>
</gene>
<evidence type="ECO:0000313" key="2">
    <source>
        <dbReference type="Proteomes" id="UP000199598"/>
    </source>
</evidence>
<name>A0A1I3X4F2_9HYPH</name>
<proteinExistence type="predicted"/>
<protein>
    <recommendedName>
        <fullName evidence="3">DSBA-like thioredoxin domain-containing protein</fullName>
    </recommendedName>
</protein>
<sequence length="221" mass="23471">MTHSFLYIYDPLCGWCYGAAPRLADLAKDYEVEMLPAGLFSGAGARPLDRSFASYAWASDQKIAKLTGQTFSSAYQSQVLNGDGQALDSTFATLAMTACSIVEPARGPEALKLIQNARYVAGEDITDLSLLVGLLSGSDFADAAALLQGHMTSVEAEAARRVAHGQMVLNQMGGRGVPALVADAHGERMLLPSDLLFGSHEQLTGALNSFSHSIQQDFPAL</sequence>
<evidence type="ECO:0008006" key="3">
    <source>
        <dbReference type="Google" id="ProtNLM"/>
    </source>
</evidence>
<accession>A0A1I3X4F2</accession>
<dbReference type="Proteomes" id="UP000199598">
    <property type="component" value="Unassembled WGS sequence"/>
</dbReference>
<dbReference type="EMBL" id="FOSK01000002">
    <property type="protein sequence ID" value="SFK14548.1"/>
    <property type="molecule type" value="Genomic_DNA"/>
</dbReference>
<organism evidence="1 2">
    <name type="scientific">Pseudovibrio ascidiaceicola</name>
    <dbReference type="NCBI Taxonomy" id="285279"/>
    <lineage>
        <taxon>Bacteria</taxon>
        <taxon>Pseudomonadati</taxon>
        <taxon>Pseudomonadota</taxon>
        <taxon>Alphaproteobacteria</taxon>
        <taxon>Hyphomicrobiales</taxon>
        <taxon>Stappiaceae</taxon>
        <taxon>Pseudovibrio</taxon>
    </lineage>
</organism>